<protein>
    <submittedName>
        <fullName evidence="1">Uncharacterized protein</fullName>
    </submittedName>
</protein>
<evidence type="ECO:0000313" key="2">
    <source>
        <dbReference type="EMBL" id="CAF4009652.1"/>
    </source>
</evidence>
<accession>A0A816HHN2</accession>
<dbReference type="EMBL" id="CAJOBC010011852">
    <property type="protein sequence ID" value="CAF4009652.1"/>
    <property type="molecule type" value="Genomic_DNA"/>
</dbReference>
<evidence type="ECO:0000313" key="3">
    <source>
        <dbReference type="Proteomes" id="UP000663829"/>
    </source>
</evidence>
<dbReference type="AlphaFoldDB" id="A0A816HHN2"/>
<reference evidence="1" key="1">
    <citation type="submission" date="2021-02" db="EMBL/GenBank/DDBJ databases">
        <authorList>
            <person name="Nowell W R."/>
        </authorList>
    </citation>
    <scope>NUCLEOTIDE SEQUENCE</scope>
</reference>
<dbReference type="Proteomes" id="UP000663829">
    <property type="component" value="Unassembled WGS sequence"/>
</dbReference>
<gene>
    <name evidence="1" type="ORF">GPM918_LOCUS46749</name>
    <name evidence="2" type="ORF">SRO942_LOCUS25881</name>
</gene>
<proteinExistence type="predicted"/>
<name>A0A816HHN2_9BILA</name>
<dbReference type="Proteomes" id="UP000681722">
    <property type="component" value="Unassembled WGS sequence"/>
</dbReference>
<organism evidence="1 3">
    <name type="scientific">Didymodactylos carnosus</name>
    <dbReference type="NCBI Taxonomy" id="1234261"/>
    <lineage>
        <taxon>Eukaryota</taxon>
        <taxon>Metazoa</taxon>
        <taxon>Spiralia</taxon>
        <taxon>Gnathifera</taxon>
        <taxon>Rotifera</taxon>
        <taxon>Eurotatoria</taxon>
        <taxon>Bdelloidea</taxon>
        <taxon>Philodinida</taxon>
        <taxon>Philodinidae</taxon>
        <taxon>Didymodactylos</taxon>
    </lineage>
</organism>
<sequence length="33" mass="3358">MCCLQALALPGYYAQAATIVDNATLNINASTAA</sequence>
<keyword evidence="3" id="KW-1185">Reference proteome</keyword>
<evidence type="ECO:0000313" key="1">
    <source>
        <dbReference type="EMBL" id="CAF1686663.1"/>
    </source>
</evidence>
<comment type="caution">
    <text evidence="1">The sequence shown here is derived from an EMBL/GenBank/DDBJ whole genome shotgun (WGS) entry which is preliminary data.</text>
</comment>
<dbReference type="EMBL" id="CAJNOQ010071352">
    <property type="protein sequence ID" value="CAF1686663.1"/>
    <property type="molecule type" value="Genomic_DNA"/>
</dbReference>
<feature type="non-terminal residue" evidence="1">
    <location>
        <position position="33"/>
    </location>
</feature>